<dbReference type="Proteomes" id="UP000276295">
    <property type="component" value="Unassembled WGS sequence"/>
</dbReference>
<dbReference type="EMBL" id="QZWH01000041">
    <property type="protein sequence ID" value="RJT20325.1"/>
    <property type="molecule type" value="Genomic_DNA"/>
</dbReference>
<evidence type="ECO:0000313" key="3">
    <source>
        <dbReference type="Proteomes" id="UP000276295"/>
    </source>
</evidence>
<keyword evidence="1" id="KW-1133">Transmembrane helix</keyword>
<dbReference type="NCBIfam" id="NF033437">
    <property type="entry name" value="YpdK"/>
    <property type="match status" value="1"/>
</dbReference>
<evidence type="ECO:0000256" key="1">
    <source>
        <dbReference type="SAM" id="Phobius"/>
    </source>
</evidence>
<sequence>MKYFMMGLSFMLLVWVGTFVMMVE</sequence>
<keyword evidence="3" id="KW-1185">Reference proteome</keyword>
<reference evidence="2 3" key="1">
    <citation type="submission" date="2018-09" db="EMBL/GenBank/DDBJ databases">
        <title>Draft genome sequence of Buttiauxella izardii CCUG 35510T.</title>
        <authorList>
            <person name="Salva-Serra F."/>
            <person name="Marathe N."/>
            <person name="Moore E."/>
            <person name="Stadler-Svensson L."/>
            <person name="Engstrom-Jakobsson H."/>
        </authorList>
    </citation>
    <scope>NUCLEOTIDE SEQUENCE [LARGE SCALE GENOMIC DNA]</scope>
    <source>
        <strain evidence="2 3">CCUG 35510</strain>
    </source>
</reference>
<evidence type="ECO:0000313" key="2">
    <source>
        <dbReference type="EMBL" id="RJT20325.1"/>
    </source>
</evidence>
<dbReference type="InterPro" id="IPR047846">
    <property type="entry name" value="YpdK"/>
</dbReference>
<dbReference type="AlphaFoldDB" id="A0A3A5JNR3"/>
<organism evidence="2 3">
    <name type="scientific">Buttiauxella izardii</name>
    <dbReference type="NCBI Taxonomy" id="82991"/>
    <lineage>
        <taxon>Bacteria</taxon>
        <taxon>Pseudomonadati</taxon>
        <taxon>Pseudomonadota</taxon>
        <taxon>Gammaproteobacteria</taxon>
        <taxon>Enterobacterales</taxon>
        <taxon>Enterobacteriaceae</taxon>
        <taxon>Buttiauxella</taxon>
    </lineage>
</organism>
<keyword evidence="1" id="KW-0812">Transmembrane</keyword>
<protein>
    <submittedName>
        <fullName evidence="2">Membrane protein YpdK</fullName>
    </submittedName>
</protein>
<keyword evidence="1" id="KW-0472">Membrane</keyword>
<gene>
    <name evidence="2" type="primary">ypdK</name>
    <name evidence="2" type="ORF">D6029_16960</name>
</gene>
<accession>A0A3A5JNR3</accession>
<dbReference type="RefSeq" id="WP_120065926.1">
    <property type="nucleotide sequence ID" value="NZ_QZWH01000041.1"/>
</dbReference>
<feature type="transmembrane region" description="Helical" evidence="1">
    <location>
        <begin position="6"/>
        <end position="23"/>
    </location>
</feature>
<name>A0A3A5JNR3_9ENTR</name>
<comment type="caution">
    <text evidence="2">The sequence shown here is derived from an EMBL/GenBank/DDBJ whole genome shotgun (WGS) entry which is preliminary data.</text>
</comment>
<dbReference type="GO" id="GO:0016020">
    <property type="term" value="C:membrane"/>
    <property type="evidence" value="ECO:0007669"/>
    <property type="project" value="InterPro"/>
</dbReference>
<proteinExistence type="predicted"/>